<reference evidence="17 18" key="1">
    <citation type="submission" date="2024-05" db="EMBL/GenBank/DDBJ databases">
        <title>Haplotype-resolved chromosome-level genome assembly of Huyou (Citrus changshanensis).</title>
        <authorList>
            <person name="Miao C."/>
            <person name="Chen W."/>
            <person name="Wu Y."/>
            <person name="Wang L."/>
            <person name="Zhao S."/>
            <person name="Grierson D."/>
            <person name="Xu C."/>
            <person name="Chen K."/>
        </authorList>
    </citation>
    <scope>NUCLEOTIDE SEQUENCE [LARGE SCALE GENOMIC DNA]</scope>
    <source>
        <strain evidence="17">01-14</strain>
        <tissue evidence="17">Leaf</tissue>
    </source>
</reference>
<evidence type="ECO:0000256" key="9">
    <source>
        <dbReference type="ARBA" id="ARBA00023274"/>
    </source>
</evidence>
<dbReference type="Gene3D" id="1.10.510.10">
    <property type="entry name" value="Transferase(Phosphotransferase) domain 1"/>
    <property type="match status" value="1"/>
</dbReference>
<dbReference type="GO" id="GO:0006412">
    <property type="term" value="P:translation"/>
    <property type="evidence" value="ECO:0007669"/>
    <property type="project" value="InterPro"/>
</dbReference>
<evidence type="ECO:0000256" key="12">
    <source>
        <dbReference type="PROSITE-ProRule" id="PRU10141"/>
    </source>
</evidence>
<keyword evidence="15" id="KW-0812">Transmembrane</keyword>
<keyword evidence="7" id="KW-0694">RNA-binding</keyword>
<keyword evidence="3" id="KW-0699">rRNA-binding</keyword>
<dbReference type="InterPro" id="IPR036870">
    <property type="entry name" value="Ribosomal_bS18_sf"/>
</dbReference>
<dbReference type="SUPFAM" id="SSF50985">
    <property type="entry name" value="RCC1/BLIP-II"/>
    <property type="match status" value="1"/>
</dbReference>
<dbReference type="Gene3D" id="4.10.640.10">
    <property type="entry name" value="Ribosomal protein S18"/>
    <property type="match status" value="1"/>
</dbReference>
<dbReference type="InterPro" id="IPR009091">
    <property type="entry name" value="RCC1/BLIP-II"/>
</dbReference>
<keyword evidence="15" id="KW-1133">Transmembrane helix</keyword>
<dbReference type="SUPFAM" id="SSF56112">
    <property type="entry name" value="Protein kinase-like (PK-like)"/>
    <property type="match status" value="1"/>
</dbReference>
<keyword evidence="2" id="KW-0808">Transferase</keyword>
<dbReference type="GO" id="GO:0004674">
    <property type="term" value="F:protein serine/threonine kinase activity"/>
    <property type="evidence" value="ECO:0007669"/>
    <property type="project" value="UniProtKB-KW"/>
</dbReference>
<dbReference type="PRINTS" id="PR00974">
    <property type="entry name" value="RIBOSOMALS18"/>
</dbReference>
<dbReference type="Gene3D" id="3.30.200.20">
    <property type="entry name" value="Phosphorylase Kinase, domain 1"/>
    <property type="match status" value="1"/>
</dbReference>
<keyword evidence="15" id="KW-0472">Membrane</keyword>
<feature type="transmembrane region" description="Helical" evidence="15">
    <location>
        <begin position="674"/>
        <end position="699"/>
    </location>
</feature>
<name>A0AAP0Q8T4_9ROSI</name>
<sequence length="1102" mass="120057">MKLARFAFRSINSNLSQESYRFSITRSLSTNPFSGNGNESNQGNNEPADEFERRIFGGGYGNSSDSGSFFRKLDRLQNAGNMRGGPGGGGGFSLDLEDMGESVNTTLSDGMQGKLREAARHFEYDSEEVDKDDYAFRPDVSFKTGMTYEPKDLDLTKPGVRKTRRVEFEVTTKKVLEDADFRNVKFLTQFITEAGIIIKRSMSGISAKAQRKVAREIKTARAFGLMPFTTMGTKSFAFGKTMENLDEDYEYRTYDRREPEAKPVTSVIIISFFQMKTTSSCLTIIIFTIITSISSLQTFVYSLGSASTAAIIYKTSTVCGIIAGESIQRIQCYQNGSTIPVLPNASFQAISGGQNYFCGLRSGGFSLHCWDTNDLTNFSFQPKRLHFRKTVQLTDVSVGGDQVCAREVNSGVVKCWRGTEVKDKGQLFSFSSPGEDLKFSTITSGRGFTCGILRSDSEVFCWGDSGIADEIQRGFKNLSMVGLVAGESHACGLSRNGALVCKGSNDSGQLNVPFSSAFEFSGGLALGANFTCAIRQRSGLVVCWGGTNRFEFDSDVIQDVSFESIVAGLDFVCGLTTRNLSMICWGPGWSNKPHLERGLPLPLGQVLPGPCVESSCITCGVYPNSESLCAGSGNVCNPCQIEHPLAVPLPPLKRPPSPDLQPTSPKKDEKKISLASVVVGSAGCFAGICAVGYCFWAGFLHKRINSVQPSSATTSSDSNVDAASMANDGSNLPPLRSFSTRQQSSRTFGRQRSGSSSFSLKADNFTLSELAAATNNFSLDNKVGIGSFGTVYKGKLMDGREVAVKREESCPKTKKLREKESAFDNELALLSRVHHKHLVGLVGFCQEKDERLLVYQYMSNGALHDHLHNKNNTEKNSSIVNSWKMRIRIALDAARGIDYLHNYAVPSIIHRDIKSSNILLDANWTARVSDFGLSLLGLECDQEFISTKAVGTVGYIDPEYYVMNVLTAKTDIYGLGVVLLELLTGKKAVFKNEDGSGPLDVVEFAVSQILAGQLHCVLDKRVGPPELNEAEAVELLATTAIHCVNLEGKERPNITDIVANLERALAICQVPSKIIIAITCDPNHVQAYQAAKISMAQPVPSL</sequence>
<feature type="transmembrane region" description="Helical" evidence="15">
    <location>
        <begin position="282"/>
        <end position="304"/>
    </location>
</feature>
<dbReference type="GO" id="GO:0019843">
    <property type="term" value="F:rRNA binding"/>
    <property type="evidence" value="ECO:0007669"/>
    <property type="project" value="UniProtKB-KW"/>
</dbReference>
<feature type="domain" description="Protein kinase" evidence="16">
    <location>
        <begin position="777"/>
        <end position="1065"/>
    </location>
</feature>
<organism evidence="17 18">
    <name type="scientific">Citrus x changshan-huyou</name>
    <dbReference type="NCBI Taxonomy" id="2935761"/>
    <lineage>
        <taxon>Eukaryota</taxon>
        <taxon>Viridiplantae</taxon>
        <taxon>Streptophyta</taxon>
        <taxon>Embryophyta</taxon>
        <taxon>Tracheophyta</taxon>
        <taxon>Spermatophyta</taxon>
        <taxon>Magnoliopsida</taxon>
        <taxon>eudicotyledons</taxon>
        <taxon>Gunneridae</taxon>
        <taxon>Pentapetalae</taxon>
        <taxon>rosids</taxon>
        <taxon>malvids</taxon>
        <taxon>Sapindales</taxon>
        <taxon>Rutaceae</taxon>
        <taxon>Aurantioideae</taxon>
        <taxon>Citrus</taxon>
    </lineage>
</organism>
<dbReference type="Pfam" id="PF00069">
    <property type="entry name" value="Pkinase"/>
    <property type="match status" value="1"/>
</dbReference>
<dbReference type="NCBIfam" id="TIGR00165">
    <property type="entry name" value="S18"/>
    <property type="match status" value="1"/>
</dbReference>
<accession>A0AAP0Q8T4</accession>
<evidence type="ECO:0000256" key="11">
    <source>
        <dbReference type="ARBA" id="ARBA00035368"/>
    </source>
</evidence>
<dbReference type="GO" id="GO:0005840">
    <property type="term" value="C:ribosome"/>
    <property type="evidence" value="ECO:0007669"/>
    <property type="project" value="UniProtKB-KW"/>
</dbReference>
<proteinExistence type="inferred from homology"/>
<evidence type="ECO:0000313" key="17">
    <source>
        <dbReference type="EMBL" id="KAK9176237.1"/>
    </source>
</evidence>
<feature type="region of interest" description="Disordered" evidence="14">
    <location>
        <begin position="30"/>
        <end position="49"/>
    </location>
</feature>
<dbReference type="InterPro" id="IPR000719">
    <property type="entry name" value="Prot_kinase_dom"/>
</dbReference>
<dbReference type="InterPro" id="IPR017441">
    <property type="entry name" value="Protein_kinase_ATP_BS"/>
</dbReference>
<dbReference type="GO" id="GO:0042803">
    <property type="term" value="F:protein homodimerization activity"/>
    <property type="evidence" value="ECO:0007669"/>
    <property type="project" value="UniProtKB-ARBA"/>
</dbReference>
<dbReference type="GO" id="GO:0003735">
    <property type="term" value="F:structural constituent of ribosome"/>
    <property type="evidence" value="ECO:0007669"/>
    <property type="project" value="InterPro"/>
</dbReference>
<dbReference type="PROSITE" id="PS00108">
    <property type="entry name" value="PROTEIN_KINASE_ST"/>
    <property type="match status" value="1"/>
</dbReference>
<evidence type="ECO:0000256" key="4">
    <source>
        <dbReference type="ARBA" id="ARBA00022741"/>
    </source>
</evidence>
<dbReference type="Pfam" id="PF13540">
    <property type="entry name" value="RCC1_2"/>
    <property type="match status" value="1"/>
</dbReference>
<evidence type="ECO:0000256" key="6">
    <source>
        <dbReference type="ARBA" id="ARBA00022840"/>
    </source>
</evidence>
<dbReference type="Proteomes" id="UP001428341">
    <property type="component" value="Unassembled WGS sequence"/>
</dbReference>
<dbReference type="PROSITE" id="PS00107">
    <property type="entry name" value="PROTEIN_KINASE_ATP"/>
    <property type="match status" value="1"/>
</dbReference>
<feature type="compositionally biased region" description="Polar residues" evidence="14">
    <location>
        <begin position="708"/>
        <end position="721"/>
    </location>
</feature>
<evidence type="ECO:0000256" key="5">
    <source>
        <dbReference type="ARBA" id="ARBA00022777"/>
    </source>
</evidence>
<dbReference type="InterPro" id="IPR008271">
    <property type="entry name" value="Ser/Thr_kinase_AS"/>
</dbReference>
<dbReference type="Pfam" id="PF01084">
    <property type="entry name" value="Ribosomal_S18"/>
    <property type="match status" value="1"/>
</dbReference>
<dbReference type="PANTHER" id="PTHR46146">
    <property type="entry name" value="SERINE/THREONINE-PROTEIN KINASE-LIKE PROTEIN CCR4"/>
    <property type="match status" value="1"/>
</dbReference>
<evidence type="ECO:0000256" key="14">
    <source>
        <dbReference type="SAM" id="MobiDB-lite"/>
    </source>
</evidence>
<dbReference type="Gene3D" id="2.130.10.30">
    <property type="entry name" value="Regulator of chromosome condensation 1/beta-lactamase-inhibitor protein II"/>
    <property type="match status" value="1"/>
</dbReference>
<dbReference type="GO" id="GO:1990904">
    <property type="term" value="C:ribonucleoprotein complex"/>
    <property type="evidence" value="ECO:0007669"/>
    <property type="project" value="UniProtKB-KW"/>
</dbReference>
<evidence type="ECO:0000256" key="3">
    <source>
        <dbReference type="ARBA" id="ARBA00022730"/>
    </source>
</evidence>
<gene>
    <name evidence="17" type="ORF">WN944_028251</name>
</gene>
<protein>
    <recommendedName>
        <fullName evidence="10">Small ribosomal subunit protein bS18c</fullName>
    </recommendedName>
    <alternativeName>
        <fullName evidence="11">30S ribosomal protein S18, chloroplastic</fullName>
    </alternativeName>
</protein>
<dbReference type="InterPro" id="IPR001648">
    <property type="entry name" value="Ribosomal_bS18"/>
</dbReference>
<feature type="compositionally biased region" description="Low complexity" evidence="14">
    <location>
        <begin position="736"/>
        <end position="757"/>
    </location>
</feature>
<dbReference type="PANTHER" id="PTHR46146:SF1">
    <property type="entry name" value="SERINE_THREONINE-PROTEIN KINASE-LIKE PROTEIN CCR3"/>
    <property type="match status" value="1"/>
</dbReference>
<dbReference type="SMART" id="SM00220">
    <property type="entry name" value="S_TKc"/>
    <property type="match status" value="1"/>
</dbReference>
<evidence type="ECO:0000256" key="7">
    <source>
        <dbReference type="ARBA" id="ARBA00022884"/>
    </source>
</evidence>
<dbReference type="SUPFAM" id="SSF46911">
    <property type="entry name" value="Ribosomal protein S18"/>
    <property type="match status" value="1"/>
</dbReference>
<keyword evidence="1" id="KW-0723">Serine/threonine-protein kinase</keyword>
<feature type="binding site" evidence="12">
    <location>
        <position position="805"/>
    </location>
    <ligand>
        <name>ATP</name>
        <dbReference type="ChEBI" id="CHEBI:30616"/>
    </ligand>
</feature>
<evidence type="ECO:0000313" key="18">
    <source>
        <dbReference type="Proteomes" id="UP001428341"/>
    </source>
</evidence>
<evidence type="ECO:0000256" key="15">
    <source>
        <dbReference type="SAM" id="Phobius"/>
    </source>
</evidence>
<evidence type="ECO:0000256" key="13">
    <source>
        <dbReference type="RuleBase" id="RU003910"/>
    </source>
</evidence>
<feature type="compositionally biased region" description="Low complexity" evidence="14">
    <location>
        <begin position="34"/>
        <end position="46"/>
    </location>
</feature>
<comment type="caution">
    <text evidence="17">The sequence shown here is derived from an EMBL/GenBank/DDBJ whole genome shotgun (WGS) entry which is preliminary data.</text>
</comment>
<evidence type="ECO:0000256" key="10">
    <source>
        <dbReference type="ARBA" id="ARBA00035266"/>
    </source>
</evidence>
<dbReference type="InterPro" id="IPR011009">
    <property type="entry name" value="Kinase-like_dom_sf"/>
</dbReference>
<evidence type="ECO:0000256" key="2">
    <source>
        <dbReference type="ARBA" id="ARBA00022679"/>
    </source>
</evidence>
<keyword evidence="6 12" id="KW-0067">ATP-binding</keyword>
<dbReference type="AlphaFoldDB" id="A0AAP0Q8T4"/>
<keyword evidence="5" id="KW-0418">Kinase</keyword>
<keyword evidence="18" id="KW-1185">Reference proteome</keyword>
<keyword evidence="8 13" id="KW-0689">Ribosomal protein</keyword>
<feature type="region of interest" description="Disordered" evidence="14">
    <location>
        <begin position="708"/>
        <end position="757"/>
    </location>
</feature>
<evidence type="ECO:0000256" key="8">
    <source>
        <dbReference type="ARBA" id="ARBA00022980"/>
    </source>
</evidence>
<dbReference type="FunFam" id="3.30.200.20:FF:000039">
    <property type="entry name" value="receptor-like protein kinase FERONIA"/>
    <property type="match status" value="1"/>
</dbReference>
<dbReference type="GO" id="GO:0005524">
    <property type="term" value="F:ATP binding"/>
    <property type="evidence" value="ECO:0007669"/>
    <property type="project" value="UniProtKB-UniRule"/>
</dbReference>
<dbReference type="PROSITE" id="PS50011">
    <property type="entry name" value="PROTEIN_KINASE_DOM"/>
    <property type="match status" value="1"/>
</dbReference>
<dbReference type="EMBL" id="JBCGBO010000025">
    <property type="protein sequence ID" value="KAK9176237.1"/>
    <property type="molecule type" value="Genomic_DNA"/>
</dbReference>
<keyword evidence="9 13" id="KW-0687">Ribonucleoprotein</keyword>
<evidence type="ECO:0000256" key="1">
    <source>
        <dbReference type="ARBA" id="ARBA00022527"/>
    </source>
</evidence>
<keyword evidence="4 12" id="KW-0547">Nucleotide-binding</keyword>
<dbReference type="HAMAP" id="MF_00270">
    <property type="entry name" value="Ribosomal_bS18"/>
    <property type="match status" value="1"/>
</dbReference>
<comment type="similarity">
    <text evidence="13">Belongs to the bacterial ribosomal protein bS18 family.</text>
</comment>
<evidence type="ECO:0000259" key="16">
    <source>
        <dbReference type="PROSITE" id="PS50011"/>
    </source>
</evidence>